<dbReference type="SUPFAM" id="SSF54975">
    <property type="entry name" value="Acylphosphatase/BLUF domain-like"/>
    <property type="match status" value="1"/>
</dbReference>
<dbReference type="PROSITE" id="PS00151">
    <property type="entry name" value="ACYLPHOSPHATASE_2"/>
    <property type="match status" value="1"/>
</dbReference>
<feature type="domain" description="Acylphosphatase-like" evidence="7">
    <location>
        <begin position="16"/>
        <end position="105"/>
    </location>
</feature>
<protein>
    <recommendedName>
        <fullName evidence="3 5">acylphosphatase</fullName>
        <ecNumber evidence="2 5">3.6.1.7</ecNumber>
    </recommendedName>
</protein>
<evidence type="ECO:0000313" key="8">
    <source>
        <dbReference type="EMBL" id="SEH38251.1"/>
    </source>
</evidence>
<dbReference type="RefSeq" id="WP_200802589.1">
    <property type="nucleotide sequence ID" value="NZ_FNWT01000001.1"/>
</dbReference>
<evidence type="ECO:0000256" key="3">
    <source>
        <dbReference type="ARBA" id="ARBA00015991"/>
    </source>
</evidence>
<reference evidence="9" key="2">
    <citation type="submission" date="2016-10" db="EMBL/GenBank/DDBJ databases">
        <authorList>
            <person name="de Groot N.N."/>
        </authorList>
    </citation>
    <scope>NUCLEOTIDE SEQUENCE [LARGE SCALE GENOMIC DNA]</scope>
    <source>
        <strain evidence="9">KHGC19</strain>
    </source>
</reference>
<dbReference type="Proteomes" id="UP000199135">
    <property type="component" value="Unassembled WGS sequence"/>
</dbReference>
<proteinExistence type="inferred from homology"/>
<evidence type="ECO:0000313" key="9">
    <source>
        <dbReference type="EMBL" id="SER31517.1"/>
    </source>
</evidence>
<organism evidence="9 10">
    <name type="scientific">Parafannyhessea umbonata</name>
    <dbReference type="NCBI Taxonomy" id="604330"/>
    <lineage>
        <taxon>Bacteria</taxon>
        <taxon>Bacillati</taxon>
        <taxon>Actinomycetota</taxon>
        <taxon>Coriobacteriia</taxon>
        <taxon>Coriobacteriales</taxon>
        <taxon>Atopobiaceae</taxon>
        <taxon>Parafannyhessea</taxon>
    </lineage>
</organism>
<feature type="active site" evidence="5">
    <location>
        <position position="49"/>
    </location>
</feature>
<name>A0A1H9N6W6_9ACTN</name>
<feature type="active site" evidence="5">
    <location>
        <position position="31"/>
    </location>
</feature>
<evidence type="ECO:0000256" key="2">
    <source>
        <dbReference type="ARBA" id="ARBA00012150"/>
    </source>
</evidence>
<gene>
    <name evidence="9" type="ORF">SAMN05216446_0237</name>
    <name evidence="8" type="ORF">SAMN05216447_101230</name>
</gene>
<dbReference type="AlphaFoldDB" id="A0A1H9N6W6"/>
<evidence type="ECO:0000256" key="6">
    <source>
        <dbReference type="RuleBase" id="RU004168"/>
    </source>
</evidence>
<evidence type="ECO:0000256" key="5">
    <source>
        <dbReference type="PROSITE-ProRule" id="PRU00520"/>
    </source>
</evidence>
<dbReference type="PANTHER" id="PTHR47268">
    <property type="entry name" value="ACYLPHOSPHATASE"/>
    <property type="match status" value="1"/>
</dbReference>
<dbReference type="Pfam" id="PF00708">
    <property type="entry name" value="Acylphosphatase"/>
    <property type="match status" value="1"/>
</dbReference>
<keyword evidence="11" id="KW-1185">Reference proteome</keyword>
<dbReference type="InterPro" id="IPR001792">
    <property type="entry name" value="Acylphosphatase-like_dom"/>
</dbReference>
<dbReference type="EMBL" id="FOGP01000001">
    <property type="protein sequence ID" value="SER31517.1"/>
    <property type="molecule type" value="Genomic_DNA"/>
</dbReference>
<reference evidence="10 11" key="1">
    <citation type="submission" date="2016-10" db="EMBL/GenBank/DDBJ databases">
        <authorList>
            <person name="Varghese N."/>
            <person name="Submissions S."/>
        </authorList>
    </citation>
    <scope>NUCLEOTIDE SEQUENCE [LARGE SCALE GENOMIC DNA]</scope>
    <source>
        <strain evidence="10">KHGC19</strain>
        <strain evidence="8 11">WCP15</strain>
    </source>
</reference>
<dbReference type="EMBL" id="FNWT01000001">
    <property type="protein sequence ID" value="SEH38251.1"/>
    <property type="molecule type" value="Genomic_DNA"/>
</dbReference>
<comment type="catalytic activity">
    <reaction evidence="4 5">
        <text>an acyl phosphate + H2O = a carboxylate + phosphate + H(+)</text>
        <dbReference type="Rhea" id="RHEA:14965"/>
        <dbReference type="ChEBI" id="CHEBI:15377"/>
        <dbReference type="ChEBI" id="CHEBI:15378"/>
        <dbReference type="ChEBI" id="CHEBI:29067"/>
        <dbReference type="ChEBI" id="CHEBI:43474"/>
        <dbReference type="ChEBI" id="CHEBI:59918"/>
        <dbReference type="EC" id="3.6.1.7"/>
    </reaction>
</comment>
<comment type="similarity">
    <text evidence="1 6">Belongs to the acylphosphatase family.</text>
</comment>
<dbReference type="Proteomes" id="UP000199128">
    <property type="component" value="Unassembled WGS sequence"/>
</dbReference>
<dbReference type="EC" id="3.6.1.7" evidence="2 5"/>
<evidence type="ECO:0000313" key="10">
    <source>
        <dbReference type="Proteomes" id="UP000199128"/>
    </source>
</evidence>
<dbReference type="InterPro" id="IPR020456">
    <property type="entry name" value="Acylphosphatase"/>
</dbReference>
<accession>A0A1H9N6W6</accession>
<dbReference type="InterPro" id="IPR017968">
    <property type="entry name" value="Acylphosphatase_CS"/>
</dbReference>
<evidence type="ECO:0000256" key="1">
    <source>
        <dbReference type="ARBA" id="ARBA00005614"/>
    </source>
</evidence>
<dbReference type="InterPro" id="IPR036046">
    <property type="entry name" value="Acylphosphatase-like_dom_sf"/>
</dbReference>
<evidence type="ECO:0000256" key="4">
    <source>
        <dbReference type="ARBA" id="ARBA00047645"/>
    </source>
</evidence>
<dbReference type="Gene3D" id="3.30.70.100">
    <property type="match status" value="1"/>
</dbReference>
<dbReference type="PANTHER" id="PTHR47268:SF4">
    <property type="entry name" value="ACYLPHOSPHATASE"/>
    <property type="match status" value="1"/>
</dbReference>
<evidence type="ECO:0000259" key="7">
    <source>
        <dbReference type="PROSITE" id="PS51160"/>
    </source>
</evidence>
<evidence type="ECO:0000313" key="11">
    <source>
        <dbReference type="Proteomes" id="UP000199135"/>
    </source>
</evidence>
<keyword evidence="5" id="KW-0378">Hydrolase</keyword>
<dbReference type="PROSITE" id="PS51160">
    <property type="entry name" value="ACYLPHOSPHATASE_3"/>
    <property type="match status" value="1"/>
</dbReference>
<sequence>MSPFGRKCADEQEMRRLRIIFRGEVQGVGFRWTSRRVALEAGCTGWVRNESDGSVTLELQGTDEQIANYFGAFGRAYAGYPIDYVMDQKDEIEPNPDDTSFSVKF</sequence>
<dbReference type="GO" id="GO:0003998">
    <property type="term" value="F:acylphosphatase activity"/>
    <property type="evidence" value="ECO:0007669"/>
    <property type="project" value="UniProtKB-EC"/>
</dbReference>